<name>B9G3A8_ORYSJ</name>
<evidence type="ECO:0000313" key="1">
    <source>
        <dbReference type="EMBL" id="EEE69605.1"/>
    </source>
</evidence>
<reference evidence="1" key="1">
    <citation type="journal article" date="2005" name="PLoS Biol.">
        <title>The genomes of Oryza sativa: a history of duplications.</title>
        <authorList>
            <person name="Yu J."/>
            <person name="Wang J."/>
            <person name="Lin W."/>
            <person name="Li S."/>
            <person name="Li H."/>
            <person name="Zhou J."/>
            <person name="Ni P."/>
            <person name="Dong W."/>
            <person name="Hu S."/>
            <person name="Zeng C."/>
            <person name="Zhang J."/>
            <person name="Zhang Y."/>
            <person name="Li R."/>
            <person name="Xu Z."/>
            <person name="Li S."/>
            <person name="Li X."/>
            <person name="Zheng H."/>
            <person name="Cong L."/>
            <person name="Lin L."/>
            <person name="Yin J."/>
            <person name="Geng J."/>
            <person name="Li G."/>
            <person name="Shi J."/>
            <person name="Liu J."/>
            <person name="Lv H."/>
            <person name="Li J."/>
            <person name="Wang J."/>
            <person name="Deng Y."/>
            <person name="Ran L."/>
            <person name="Shi X."/>
            <person name="Wang X."/>
            <person name="Wu Q."/>
            <person name="Li C."/>
            <person name="Ren X."/>
            <person name="Wang J."/>
            <person name="Wang X."/>
            <person name="Li D."/>
            <person name="Liu D."/>
            <person name="Zhang X."/>
            <person name="Ji Z."/>
            <person name="Zhao W."/>
            <person name="Sun Y."/>
            <person name="Zhang Z."/>
            <person name="Bao J."/>
            <person name="Han Y."/>
            <person name="Dong L."/>
            <person name="Ji J."/>
            <person name="Chen P."/>
            <person name="Wu S."/>
            <person name="Liu J."/>
            <person name="Xiao Y."/>
            <person name="Bu D."/>
            <person name="Tan J."/>
            <person name="Yang L."/>
            <person name="Ye C."/>
            <person name="Zhang J."/>
            <person name="Xu J."/>
            <person name="Zhou Y."/>
            <person name="Yu Y."/>
            <person name="Zhang B."/>
            <person name="Zhuang S."/>
            <person name="Wei H."/>
            <person name="Liu B."/>
            <person name="Lei M."/>
            <person name="Yu H."/>
            <person name="Li Y."/>
            <person name="Xu H."/>
            <person name="Wei S."/>
            <person name="He X."/>
            <person name="Fang L."/>
            <person name="Zhang Z."/>
            <person name="Zhang Y."/>
            <person name="Huang X."/>
            <person name="Su Z."/>
            <person name="Tong W."/>
            <person name="Li J."/>
            <person name="Tong Z."/>
            <person name="Li S."/>
            <person name="Ye J."/>
            <person name="Wang L."/>
            <person name="Fang L."/>
            <person name="Lei T."/>
            <person name="Chen C."/>
            <person name="Chen H."/>
            <person name="Xu Z."/>
            <person name="Li H."/>
            <person name="Huang H."/>
            <person name="Zhang F."/>
            <person name="Xu H."/>
            <person name="Li N."/>
            <person name="Zhao C."/>
            <person name="Li S."/>
            <person name="Dong L."/>
            <person name="Huang Y."/>
            <person name="Li L."/>
            <person name="Xi Y."/>
            <person name="Qi Q."/>
            <person name="Li W."/>
            <person name="Zhang B."/>
            <person name="Hu W."/>
            <person name="Zhang Y."/>
            <person name="Tian X."/>
            <person name="Jiao Y."/>
            <person name="Liang X."/>
            <person name="Jin J."/>
            <person name="Gao L."/>
            <person name="Zheng W."/>
            <person name="Hao B."/>
            <person name="Liu S."/>
            <person name="Wang W."/>
            <person name="Yuan L."/>
            <person name="Cao M."/>
            <person name="McDermott J."/>
            <person name="Samudrala R."/>
            <person name="Wang J."/>
            <person name="Wong G.K."/>
            <person name="Yang H."/>
        </authorList>
    </citation>
    <scope>NUCLEOTIDE SEQUENCE [LARGE SCALE GENOMIC DNA]</scope>
</reference>
<accession>B9G3A8</accession>
<dbReference type="EMBL" id="CM000146">
    <property type="protein sequence ID" value="EEE69605.1"/>
    <property type="molecule type" value="Genomic_DNA"/>
</dbReference>
<dbReference type="AlphaFoldDB" id="B9G3A8"/>
<sequence length="216" mass="23478">MPRFMHHLFSSNSGRLPFFSSAGDTPTPAGSIRVRVWGWGEGRRGVGEEGRGGFPRGLEGWLWTAENRRWAVDYGGRWASVGGEGKASVWLGGGRQWLRIRRQGATGDGEDGGAEAPRRRRLVEKEWGRRGKGEGACRGCLAGAVDPFWLAGEAGGGTVGLWRWWLWGIARGRGVVAACDLNGGGGEELGLKGFAQILKHIQWSKIRMIGGGIFYQ</sequence>
<organism evidence="1">
    <name type="scientific">Oryza sativa subsp. japonica</name>
    <name type="common">Rice</name>
    <dbReference type="NCBI Taxonomy" id="39947"/>
    <lineage>
        <taxon>Eukaryota</taxon>
        <taxon>Viridiplantae</taxon>
        <taxon>Streptophyta</taxon>
        <taxon>Embryophyta</taxon>
        <taxon>Tracheophyta</taxon>
        <taxon>Spermatophyta</taxon>
        <taxon>Magnoliopsida</taxon>
        <taxon>Liliopsida</taxon>
        <taxon>Poales</taxon>
        <taxon>Poaceae</taxon>
        <taxon>BOP clade</taxon>
        <taxon>Oryzoideae</taxon>
        <taxon>Oryzeae</taxon>
        <taxon>Oryzinae</taxon>
        <taxon>Oryza</taxon>
        <taxon>Oryza sativa</taxon>
    </lineage>
</organism>
<dbReference type="Proteomes" id="UP000007752">
    <property type="component" value="Chromosome 9"/>
</dbReference>
<proteinExistence type="predicted"/>
<reference evidence="1" key="2">
    <citation type="submission" date="2008-12" db="EMBL/GenBank/DDBJ databases">
        <title>Improved gene annotation of the rice (Oryza sativa) genomes.</title>
        <authorList>
            <person name="Wang J."/>
            <person name="Li R."/>
            <person name="Fan W."/>
            <person name="Huang Q."/>
            <person name="Zhang J."/>
            <person name="Zhou Y."/>
            <person name="Hu Y."/>
            <person name="Zi S."/>
            <person name="Li J."/>
            <person name="Ni P."/>
            <person name="Zheng H."/>
            <person name="Zhang Y."/>
            <person name="Zhao M."/>
            <person name="Hao Q."/>
            <person name="McDermott J."/>
            <person name="Samudrala R."/>
            <person name="Kristiansen K."/>
            <person name="Wong G.K.-S."/>
        </authorList>
    </citation>
    <scope>NUCLEOTIDE SEQUENCE</scope>
</reference>
<protein>
    <submittedName>
        <fullName evidence="1">Uncharacterized protein</fullName>
    </submittedName>
</protein>
<gene>
    <name evidence="1" type="ORF">OsJ_29165</name>
</gene>